<dbReference type="Proteomes" id="UP000789901">
    <property type="component" value="Unassembled WGS sequence"/>
</dbReference>
<evidence type="ECO:0000313" key="2">
    <source>
        <dbReference type="EMBL" id="CAG8681842.1"/>
    </source>
</evidence>
<dbReference type="EMBL" id="CAJVQB010006317">
    <property type="protein sequence ID" value="CAG8681842.1"/>
    <property type="molecule type" value="Genomic_DNA"/>
</dbReference>
<keyword evidence="1" id="KW-0812">Transmembrane</keyword>
<keyword evidence="3" id="KW-1185">Reference proteome</keyword>
<keyword evidence="1" id="KW-1133">Transmembrane helix</keyword>
<evidence type="ECO:0000313" key="3">
    <source>
        <dbReference type="Proteomes" id="UP000789901"/>
    </source>
</evidence>
<proteinExistence type="predicted"/>
<protein>
    <submittedName>
        <fullName evidence="2">25941_t:CDS:1</fullName>
    </submittedName>
</protein>
<organism evidence="2 3">
    <name type="scientific">Gigaspora margarita</name>
    <dbReference type="NCBI Taxonomy" id="4874"/>
    <lineage>
        <taxon>Eukaryota</taxon>
        <taxon>Fungi</taxon>
        <taxon>Fungi incertae sedis</taxon>
        <taxon>Mucoromycota</taxon>
        <taxon>Glomeromycotina</taxon>
        <taxon>Glomeromycetes</taxon>
        <taxon>Diversisporales</taxon>
        <taxon>Gigasporaceae</taxon>
        <taxon>Gigaspora</taxon>
    </lineage>
</organism>
<feature type="transmembrane region" description="Helical" evidence="1">
    <location>
        <begin position="130"/>
        <end position="150"/>
    </location>
</feature>
<keyword evidence="1" id="KW-0472">Membrane</keyword>
<reference evidence="2 3" key="1">
    <citation type="submission" date="2021-06" db="EMBL/GenBank/DDBJ databases">
        <authorList>
            <person name="Kallberg Y."/>
            <person name="Tangrot J."/>
            <person name="Rosling A."/>
        </authorList>
    </citation>
    <scope>NUCLEOTIDE SEQUENCE [LARGE SCALE GENOMIC DNA]</scope>
    <source>
        <strain evidence="2 3">120-4 pot B 10/14</strain>
    </source>
</reference>
<accession>A0ABN7UV03</accession>
<feature type="transmembrane region" description="Helical" evidence="1">
    <location>
        <begin position="96"/>
        <end position="118"/>
    </location>
</feature>
<gene>
    <name evidence="2" type="ORF">GMARGA_LOCUS11003</name>
</gene>
<sequence length="253" mass="29552">MGEQSFEQLKNYVETICLVNNASISYYYHYEQQSNGSVVNAIAIADFGTDIHGENSDRTNMVFGETNIKYYYNVAMGKSHIRFWGHPIIDVFKLGMWAYANLFLWNVCYIFGWVVTRISWSSPGLFFSEIIIYILLAFWNLIIPFCTYFISENEKRIKILGIVFFGLLLLALLKLLEKISEVFVWIFSNGWFVWIHKNFIKYYIDPCKNHDGSCCYGVRSTKSIISINIYQDSPPPYSLNEDRLQIPENIHNI</sequence>
<comment type="caution">
    <text evidence="2">The sequence shown here is derived from an EMBL/GenBank/DDBJ whole genome shotgun (WGS) entry which is preliminary data.</text>
</comment>
<evidence type="ECO:0000256" key="1">
    <source>
        <dbReference type="SAM" id="Phobius"/>
    </source>
</evidence>
<feature type="transmembrane region" description="Helical" evidence="1">
    <location>
        <begin position="157"/>
        <end position="176"/>
    </location>
</feature>
<name>A0ABN7UV03_GIGMA</name>